<dbReference type="PANTHER" id="PTHR36649:SF28">
    <property type="entry name" value="UBIQUITIN-LIKE DOMAIN-CONTAINING PROTEIN"/>
    <property type="match status" value="1"/>
</dbReference>
<dbReference type="SMART" id="SM00213">
    <property type="entry name" value="UBQ"/>
    <property type="match status" value="1"/>
</dbReference>
<organism evidence="3 4">
    <name type="scientific">Hyaloscypha variabilis (strain UAMH 11265 / GT02V1 / F)</name>
    <name type="common">Meliniomyces variabilis</name>
    <dbReference type="NCBI Taxonomy" id="1149755"/>
    <lineage>
        <taxon>Eukaryota</taxon>
        <taxon>Fungi</taxon>
        <taxon>Dikarya</taxon>
        <taxon>Ascomycota</taxon>
        <taxon>Pezizomycotina</taxon>
        <taxon>Leotiomycetes</taxon>
        <taxon>Helotiales</taxon>
        <taxon>Hyaloscyphaceae</taxon>
        <taxon>Hyaloscypha</taxon>
        <taxon>Hyaloscypha variabilis</taxon>
    </lineage>
</organism>
<dbReference type="SUPFAM" id="SSF54236">
    <property type="entry name" value="Ubiquitin-like"/>
    <property type="match status" value="1"/>
</dbReference>
<evidence type="ECO:0000256" key="1">
    <source>
        <dbReference type="SAM" id="MobiDB-lite"/>
    </source>
</evidence>
<dbReference type="Gene3D" id="3.90.175.10">
    <property type="entry name" value="Diphtheria Toxin, domain 1"/>
    <property type="match status" value="1"/>
</dbReference>
<dbReference type="PROSITE" id="PS00299">
    <property type="entry name" value="UBIQUITIN_1"/>
    <property type="match status" value="1"/>
</dbReference>
<dbReference type="InterPro" id="IPR000626">
    <property type="entry name" value="Ubiquitin-like_dom"/>
</dbReference>
<sequence>MSHSSSLVASAIGALIRSPVVADEEFCRRPTRNFQPLDMEAFHSSSLLSPSRPPPRQATPTEPTLSSGLAIQLQRPFQIHVKTLPGKVIDLSVMSSDLIESVKGKITAKEGIPIDQQRLIFAGKQMVDYHSVADYRIEPYSTIHLVLRLRGGGDQVPYYLDPYFFDPPFHYDFTHINDYRVTFTRGGYAYQRPCGWMRFALKVTGKYGSNEWLGDSDVPGEWPVSYHGTTFVNSLSIADEGFRLDKGERFLHCIGIYSTPNISIAEKFATEFPDNGKRYKVVIQSRVNPATVEVAGDYWISPGNADLRPYGICVKEI</sequence>
<dbReference type="Gene3D" id="3.10.20.90">
    <property type="entry name" value="Phosphatidylinositol 3-kinase Catalytic Subunit, Chain A, domain 1"/>
    <property type="match status" value="1"/>
</dbReference>
<gene>
    <name evidence="3" type="ORF">L207DRAFT_233813</name>
</gene>
<dbReference type="Pfam" id="PF00240">
    <property type="entry name" value="ubiquitin"/>
    <property type="match status" value="1"/>
</dbReference>
<dbReference type="STRING" id="1149755.A0A2J6QU38"/>
<dbReference type="PANTHER" id="PTHR36649">
    <property type="entry name" value="UBIQUITIN-LIKE DOMAIN-CONTAINING PROTEIN"/>
    <property type="match status" value="1"/>
</dbReference>
<feature type="domain" description="Ubiquitin-like" evidence="2">
    <location>
        <begin position="77"/>
        <end position="152"/>
    </location>
</feature>
<dbReference type="InterPro" id="IPR029071">
    <property type="entry name" value="Ubiquitin-like_domsf"/>
</dbReference>
<proteinExistence type="predicted"/>
<keyword evidence="4" id="KW-1185">Reference proteome</keyword>
<dbReference type="InterPro" id="IPR019954">
    <property type="entry name" value="Ubiquitin_CS"/>
</dbReference>
<dbReference type="OrthoDB" id="428577at2759"/>
<dbReference type="EMBL" id="KZ613971">
    <property type="protein sequence ID" value="PMD29776.1"/>
    <property type="molecule type" value="Genomic_DNA"/>
</dbReference>
<protein>
    <submittedName>
        <fullName evidence="3">Ubiquitin-domain-containing protein</fullName>
    </submittedName>
</protein>
<dbReference type="PRINTS" id="PR00348">
    <property type="entry name" value="UBIQUITIN"/>
</dbReference>
<evidence type="ECO:0000259" key="2">
    <source>
        <dbReference type="PROSITE" id="PS50053"/>
    </source>
</evidence>
<dbReference type="PROSITE" id="PS50053">
    <property type="entry name" value="UBIQUITIN_2"/>
    <property type="match status" value="1"/>
</dbReference>
<dbReference type="FunFam" id="3.10.20.90:FF:000222">
    <property type="entry name" value="Polyubiquitin 5"/>
    <property type="match status" value="1"/>
</dbReference>
<evidence type="ECO:0000313" key="3">
    <source>
        <dbReference type="EMBL" id="PMD29776.1"/>
    </source>
</evidence>
<dbReference type="AlphaFoldDB" id="A0A2J6QU38"/>
<reference evidence="3 4" key="1">
    <citation type="submission" date="2016-04" db="EMBL/GenBank/DDBJ databases">
        <title>A degradative enzymes factory behind the ericoid mycorrhizal symbiosis.</title>
        <authorList>
            <consortium name="DOE Joint Genome Institute"/>
            <person name="Martino E."/>
            <person name="Morin E."/>
            <person name="Grelet G."/>
            <person name="Kuo A."/>
            <person name="Kohler A."/>
            <person name="Daghino S."/>
            <person name="Barry K."/>
            <person name="Choi C."/>
            <person name="Cichocki N."/>
            <person name="Clum A."/>
            <person name="Copeland A."/>
            <person name="Hainaut M."/>
            <person name="Haridas S."/>
            <person name="Labutti K."/>
            <person name="Lindquist E."/>
            <person name="Lipzen A."/>
            <person name="Khouja H.-R."/>
            <person name="Murat C."/>
            <person name="Ohm R."/>
            <person name="Olson A."/>
            <person name="Spatafora J."/>
            <person name="Veneault-Fourrey C."/>
            <person name="Henrissat B."/>
            <person name="Grigoriev I."/>
            <person name="Martin F."/>
            <person name="Perotto S."/>
        </authorList>
    </citation>
    <scope>NUCLEOTIDE SEQUENCE [LARGE SCALE GENOMIC DNA]</scope>
    <source>
        <strain evidence="3 4">F</strain>
    </source>
</reference>
<dbReference type="InterPro" id="IPR019956">
    <property type="entry name" value="Ubiquitin_dom"/>
</dbReference>
<name>A0A2J6QU38_HYAVF</name>
<evidence type="ECO:0000313" key="4">
    <source>
        <dbReference type="Proteomes" id="UP000235786"/>
    </source>
</evidence>
<dbReference type="Proteomes" id="UP000235786">
    <property type="component" value="Unassembled WGS sequence"/>
</dbReference>
<dbReference type="SUPFAM" id="SSF56399">
    <property type="entry name" value="ADP-ribosylation"/>
    <property type="match status" value="1"/>
</dbReference>
<feature type="region of interest" description="Disordered" evidence="1">
    <location>
        <begin position="45"/>
        <end position="65"/>
    </location>
</feature>
<accession>A0A2J6QU38</accession>